<comment type="caution">
    <text evidence="5">The sequence shown here is derived from an EMBL/GenBank/DDBJ whole genome shotgun (WGS) entry which is preliminary data.</text>
</comment>
<dbReference type="SUPFAM" id="SSF51206">
    <property type="entry name" value="cAMP-binding domain-like"/>
    <property type="match status" value="1"/>
</dbReference>
<dbReference type="InterPro" id="IPR018490">
    <property type="entry name" value="cNMP-bd_dom_sf"/>
</dbReference>
<keyword evidence="3" id="KW-0804">Transcription</keyword>
<dbReference type="InterPro" id="IPR012318">
    <property type="entry name" value="HTH_CRP"/>
</dbReference>
<dbReference type="SMART" id="SM00419">
    <property type="entry name" value="HTH_CRP"/>
    <property type="match status" value="1"/>
</dbReference>
<reference evidence="5 6" key="1">
    <citation type="submission" date="2011-04" db="EMBL/GenBank/DDBJ databases">
        <authorList>
            <person name="Muzny D."/>
            <person name="Qin X."/>
            <person name="Deng J."/>
            <person name="Jiang H."/>
            <person name="Liu Y."/>
            <person name="Qu J."/>
            <person name="Song X.-Z."/>
            <person name="Zhang L."/>
            <person name="Thornton R."/>
            <person name="Coyle M."/>
            <person name="Francisco L."/>
            <person name="Jackson L."/>
            <person name="Javaid M."/>
            <person name="Korchina V."/>
            <person name="Kovar C."/>
            <person name="Mata R."/>
            <person name="Mathew T."/>
            <person name="Ngo R."/>
            <person name="Nguyen L."/>
            <person name="Nguyen N."/>
            <person name="Okwuonu G."/>
            <person name="Ongeri F."/>
            <person name="Pham C."/>
            <person name="Simmons D."/>
            <person name="Wilczek-Boney K."/>
            <person name="Hale W."/>
            <person name="Jakkamsetti A."/>
            <person name="Pham P."/>
            <person name="Ruth R."/>
            <person name="San Lucas F."/>
            <person name="Warren J."/>
            <person name="Zhang J."/>
            <person name="Zhao Z."/>
            <person name="Zhou C."/>
            <person name="Zhu D."/>
            <person name="Lee S."/>
            <person name="Bess C."/>
            <person name="Blankenburg K."/>
            <person name="Forbes L."/>
            <person name="Fu Q."/>
            <person name="Gubbala S."/>
            <person name="Hirani K."/>
            <person name="Jayaseelan J.C."/>
            <person name="Lara F."/>
            <person name="Munidasa M."/>
            <person name="Palculict T."/>
            <person name="Patil S."/>
            <person name="Pu L.-L."/>
            <person name="Saada N."/>
            <person name="Tang L."/>
            <person name="Weissenberger G."/>
            <person name="Zhu Y."/>
            <person name="Hemphill L."/>
            <person name="Shang Y."/>
            <person name="Youmans B."/>
            <person name="Ayvaz T."/>
            <person name="Ross M."/>
            <person name="Santibanez J."/>
            <person name="Aqrawi P."/>
            <person name="Gross S."/>
            <person name="Joshi V."/>
            <person name="Fowler G."/>
            <person name="Nazareth L."/>
            <person name="Reid J."/>
            <person name="Worley K."/>
            <person name="Petrosino J."/>
            <person name="Highlander S."/>
            <person name="Gibbs R."/>
        </authorList>
    </citation>
    <scope>NUCLEOTIDE SEQUENCE [LARGE SCALE GENOMIC DNA]</scope>
    <source>
        <strain evidence="5 6">DSM 2778</strain>
    </source>
</reference>
<dbReference type="GO" id="GO:0003700">
    <property type="term" value="F:DNA-binding transcription factor activity"/>
    <property type="evidence" value="ECO:0007669"/>
    <property type="project" value="TreeGrafter"/>
</dbReference>
<evidence type="ECO:0000313" key="5">
    <source>
        <dbReference type="EMBL" id="EGK59678.1"/>
    </source>
</evidence>
<dbReference type="PRINTS" id="PR00034">
    <property type="entry name" value="HTHCRP"/>
</dbReference>
<keyword evidence="1" id="KW-0805">Transcription regulation</keyword>
<feature type="domain" description="HTH crp-type" evidence="4">
    <location>
        <begin position="158"/>
        <end position="224"/>
    </location>
</feature>
<dbReference type="Proteomes" id="UP000004067">
    <property type="component" value="Unassembled WGS sequence"/>
</dbReference>
<dbReference type="Gene3D" id="2.60.120.10">
    <property type="entry name" value="Jelly Rolls"/>
    <property type="match status" value="1"/>
</dbReference>
<dbReference type="EMBL" id="AFHQ01000033">
    <property type="protein sequence ID" value="EGK59678.1"/>
    <property type="molecule type" value="Genomic_DNA"/>
</dbReference>
<gene>
    <name evidence="5" type="ORF">HMPREF9081_1273</name>
</gene>
<dbReference type="InterPro" id="IPR036390">
    <property type="entry name" value="WH_DNA-bd_sf"/>
</dbReference>
<evidence type="ECO:0000259" key="4">
    <source>
        <dbReference type="PROSITE" id="PS51063"/>
    </source>
</evidence>
<accession>F5RLY7</accession>
<dbReference type="PANTHER" id="PTHR24567">
    <property type="entry name" value="CRP FAMILY TRANSCRIPTIONAL REGULATORY PROTEIN"/>
    <property type="match status" value="1"/>
</dbReference>
<dbReference type="Gene3D" id="1.10.10.10">
    <property type="entry name" value="Winged helix-like DNA-binding domain superfamily/Winged helix DNA-binding domain"/>
    <property type="match status" value="1"/>
</dbReference>
<dbReference type="CDD" id="cd00038">
    <property type="entry name" value="CAP_ED"/>
    <property type="match status" value="1"/>
</dbReference>
<evidence type="ECO:0000256" key="1">
    <source>
        <dbReference type="ARBA" id="ARBA00023015"/>
    </source>
</evidence>
<dbReference type="InterPro" id="IPR050397">
    <property type="entry name" value="Env_Response_Regulators"/>
</dbReference>
<evidence type="ECO:0000256" key="3">
    <source>
        <dbReference type="ARBA" id="ARBA00023163"/>
    </source>
</evidence>
<keyword evidence="6" id="KW-1185">Reference proteome</keyword>
<dbReference type="GO" id="GO:0005829">
    <property type="term" value="C:cytosol"/>
    <property type="evidence" value="ECO:0007669"/>
    <property type="project" value="TreeGrafter"/>
</dbReference>
<evidence type="ECO:0000313" key="6">
    <source>
        <dbReference type="Proteomes" id="UP000004067"/>
    </source>
</evidence>
<dbReference type="PROSITE" id="PS51063">
    <property type="entry name" value="HTH_CRP_2"/>
    <property type="match status" value="1"/>
</dbReference>
<dbReference type="InterPro" id="IPR036388">
    <property type="entry name" value="WH-like_DNA-bd_sf"/>
</dbReference>
<keyword evidence="2" id="KW-0238">DNA-binding</keyword>
<name>F5RLY7_9FIRM</name>
<dbReference type="InterPro" id="IPR000595">
    <property type="entry name" value="cNMP-bd_dom"/>
</dbReference>
<dbReference type="PANTHER" id="PTHR24567:SF26">
    <property type="entry name" value="REGULATORY PROTEIN YEIL"/>
    <property type="match status" value="1"/>
</dbReference>
<organism evidence="5 6">
    <name type="scientific">Centipeda periodontii DSM 2778</name>
    <dbReference type="NCBI Taxonomy" id="888060"/>
    <lineage>
        <taxon>Bacteria</taxon>
        <taxon>Bacillati</taxon>
        <taxon>Bacillota</taxon>
        <taxon>Negativicutes</taxon>
        <taxon>Selenomonadales</taxon>
        <taxon>Selenomonadaceae</taxon>
        <taxon>Centipeda</taxon>
    </lineage>
</organism>
<dbReference type="InterPro" id="IPR014710">
    <property type="entry name" value="RmlC-like_jellyroll"/>
</dbReference>
<dbReference type="Pfam" id="PF13545">
    <property type="entry name" value="HTH_Crp_2"/>
    <property type="match status" value="1"/>
</dbReference>
<dbReference type="HOGENOM" id="CLU_075053_7_2_9"/>
<protein>
    <submittedName>
        <fullName evidence="5">cAMP regulatory protein</fullName>
    </submittedName>
</protein>
<dbReference type="SUPFAM" id="SSF46785">
    <property type="entry name" value="Winged helix' DNA-binding domain"/>
    <property type="match status" value="1"/>
</dbReference>
<dbReference type="eggNOG" id="COG0664">
    <property type="taxonomic scope" value="Bacteria"/>
</dbReference>
<dbReference type="AlphaFoldDB" id="F5RLY7"/>
<sequence length="232" mass="26483">MDMSVHDLEGCQFRDYIEQFDLWNALTDAQREDLITHTRYSHFTKGEFLHRGSLARAGTLHIISGSLRVYILSEEGREFTLYFLRDGEIALLASTAFLGTISCDISIEAAKDTALFISDTEVVRGILDANIPVRARAYEYAVVRLSEMLWKFQQMLFTSADRRLAKFLLTESARMQGDEIRLTHEETAQYLGTAREVVSRLIREFSQEGLVQTSRGRIHILDRAALKERAGI</sequence>
<evidence type="ECO:0000256" key="2">
    <source>
        <dbReference type="ARBA" id="ARBA00023125"/>
    </source>
</evidence>
<dbReference type="GO" id="GO:0003677">
    <property type="term" value="F:DNA binding"/>
    <property type="evidence" value="ECO:0007669"/>
    <property type="project" value="UniProtKB-KW"/>
</dbReference>
<proteinExistence type="predicted"/>
<dbReference type="STRING" id="888060.HMPREF9081_1273"/>